<dbReference type="EMBL" id="BAAFGZ010000636">
    <property type="protein sequence ID" value="GAB0139118.1"/>
    <property type="molecule type" value="Genomic_DNA"/>
</dbReference>
<dbReference type="Proteomes" id="UP001562357">
    <property type="component" value="Unassembled WGS sequence"/>
</dbReference>
<name>A0ABQ0D0L6_9HYPO</name>
<protein>
    <submittedName>
        <fullName evidence="1">Uncharacterized protein</fullName>
    </submittedName>
</protein>
<comment type="caution">
    <text evidence="1">The sequence shown here is derived from an EMBL/GenBank/DDBJ whole genome shotgun (WGS) entry which is preliminary data.</text>
</comment>
<accession>A0ABQ0D0L6</accession>
<reference evidence="2" key="1">
    <citation type="submission" date="2024-06" db="EMBL/GenBank/DDBJ databases">
        <title>Draft Genome Sequences of Epichloe bromicola Strains Isolated from Elymus ciliaris.</title>
        <authorList>
            <consortium name="Epichloe bromicola genome sequencing consortium"/>
            <person name="Miura A."/>
            <person name="Imano S."/>
            <person name="Ashida A."/>
            <person name="Sato I."/>
            <person name="Chiba S."/>
            <person name="Tanaka A."/>
            <person name="Camagna M."/>
            <person name="Takemoto D."/>
        </authorList>
    </citation>
    <scope>NUCLEOTIDE SEQUENCE [LARGE SCALE GENOMIC DNA]</scope>
    <source>
        <strain evidence="2">DP</strain>
    </source>
</reference>
<evidence type="ECO:0000313" key="2">
    <source>
        <dbReference type="Proteomes" id="UP001562357"/>
    </source>
</evidence>
<evidence type="ECO:0000313" key="1">
    <source>
        <dbReference type="EMBL" id="GAB0139118.1"/>
    </source>
</evidence>
<proteinExistence type="predicted"/>
<organism evidence="1 2">
    <name type="scientific">Epichloe bromicola</name>
    <dbReference type="NCBI Taxonomy" id="79588"/>
    <lineage>
        <taxon>Eukaryota</taxon>
        <taxon>Fungi</taxon>
        <taxon>Dikarya</taxon>
        <taxon>Ascomycota</taxon>
        <taxon>Pezizomycotina</taxon>
        <taxon>Sordariomycetes</taxon>
        <taxon>Hypocreomycetidae</taxon>
        <taxon>Hypocreales</taxon>
        <taxon>Clavicipitaceae</taxon>
        <taxon>Epichloe</taxon>
    </lineage>
</organism>
<sequence length="261" mass="30215">MRFDVQAFRRRCAFAFRVEVHDQDHYFRNCTFYDRNGNMRAHNPQRNGDAQAYFEHLSPWQRKYCFCRRREEEPLCERCKGSPFISFFTDWNAALRRRQRMIDEGAKEVLTVAVWLQDLPGIYDAYSIARALGFQNPRPFKNEVWVHGGISADSYRILAIFSGTKMTEEVALRVNGSTVMVQMPGGFIRGVRTRSHDGVQFRPDATDALREEMQSLTGIIDNAKFLHLARSIGNTPYRSQNNNASPEITWPFGGMCWRAAP</sequence>
<keyword evidence="2" id="KW-1185">Reference proteome</keyword>
<gene>
    <name evidence="1" type="primary">g7333</name>
    <name evidence="1" type="ORF">EsDP_00007333</name>
</gene>